<feature type="compositionally biased region" description="Pro residues" evidence="1">
    <location>
        <begin position="879"/>
        <end position="891"/>
    </location>
</feature>
<dbReference type="InParanoid" id="A0A1Y2EEU5"/>
<feature type="region of interest" description="Disordered" evidence="1">
    <location>
        <begin position="855"/>
        <end position="948"/>
    </location>
</feature>
<feature type="compositionally biased region" description="Basic and acidic residues" evidence="1">
    <location>
        <begin position="328"/>
        <end position="341"/>
    </location>
</feature>
<feature type="region of interest" description="Disordered" evidence="1">
    <location>
        <begin position="981"/>
        <end position="1024"/>
    </location>
</feature>
<organism evidence="2 3">
    <name type="scientific">Pseudomassariella vexata</name>
    <dbReference type="NCBI Taxonomy" id="1141098"/>
    <lineage>
        <taxon>Eukaryota</taxon>
        <taxon>Fungi</taxon>
        <taxon>Dikarya</taxon>
        <taxon>Ascomycota</taxon>
        <taxon>Pezizomycotina</taxon>
        <taxon>Sordariomycetes</taxon>
        <taxon>Xylariomycetidae</taxon>
        <taxon>Amphisphaeriales</taxon>
        <taxon>Pseudomassariaceae</taxon>
        <taxon>Pseudomassariella</taxon>
    </lineage>
</organism>
<proteinExistence type="predicted"/>
<feature type="compositionally biased region" description="Basic and acidic residues" evidence="1">
    <location>
        <begin position="382"/>
        <end position="393"/>
    </location>
</feature>
<feature type="region of interest" description="Disordered" evidence="1">
    <location>
        <begin position="379"/>
        <end position="401"/>
    </location>
</feature>
<feature type="region of interest" description="Disordered" evidence="1">
    <location>
        <begin position="304"/>
        <end position="366"/>
    </location>
</feature>
<feature type="compositionally biased region" description="Basic residues" evidence="1">
    <location>
        <begin position="32"/>
        <end position="54"/>
    </location>
</feature>
<feature type="compositionally biased region" description="Basic residues" evidence="1">
    <location>
        <begin position="236"/>
        <end position="245"/>
    </location>
</feature>
<dbReference type="STRING" id="1141098.A0A1Y2EEU5"/>
<dbReference type="RefSeq" id="XP_040720030.1">
    <property type="nucleotide sequence ID" value="XM_040865838.1"/>
</dbReference>
<comment type="caution">
    <text evidence="2">The sequence shown here is derived from an EMBL/GenBank/DDBJ whole genome shotgun (WGS) entry which is preliminary data.</text>
</comment>
<dbReference type="GeneID" id="63782050"/>
<feature type="region of interest" description="Disordered" evidence="1">
    <location>
        <begin position="714"/>
        <end position="826"/>
    </location>
</feature>
<dbReference type="OrthoDB" id="4188028at2759"/>
<feature type="compositionally biased region" description="Basic and acidic residues" evidence="1">
    <location>
        <begin position="1012"/>
        <end position="1024"/>
    </location>
</feature>
<evidence type="ECO:0000313" key="2">
    <source>
        <dbReference type="EMBL" id="ORY70080.1"/>
    </source>
</evidence>
<feature type="compositionally biased region" description="Pro residues" evidence="1">
    <location>
        <begin position="773"/>
        <end position="793"/>
    </location>
</feature>
<reference evidence="2 3" key="1">
    <citation type="submission" date="2016-07" db="EMBL/GenBank/DDBJ databases">
        <title>Pervasive Adenine N6-methylation of Active Genes in Fungi.</title>
        <authorList>
            <consortium name="DOE Joint Genome Institute"/>
            <person name="Mondo S.J."/>
            <person name="Dannebaum R.O."/>
            <person name="Kuo R.C."/>
            <person name="Labutti K."/>
            <person name="Haridas S."/>
            <person name="Kuo A."/>
            <person name="Salamov A."/>
            <person name="Ahrendt S.R."/>
            <person name="Lipzen A."/>
            <person name="Sullivan W."/>
            <person name="Andreopoulos W.B."/>
            <person name="Clum A."/>
            <person name="Lindquist E."/>
            <person name="Daum C."/>
            <person name="Ramamoorthy G.K."/>
            <person name="Gryganskyi A."/>
            <person name="Culley D."/>
            <person name="Magnuson J.K."/>
            <person name="James T.Y."/>
            <person name="O'Malley M.A."/>
            <person name="Stajich J.E."/>
            <person name="Spatafora J.W."/>
            <person name="Visel A."/>
            <person name="Grigoriev I.V."/>
        </authorList>
    </citation>
    <scope>NUCLEOTIDE SEQUENCE [LARGE SCALE GENOMIC DNA]</scope>
    <source>
        <strain evidence="2 3">CBS 129021</strain>
    </source>
</reference>
<dbReference type="EMBL" id="MCFJ01000002">
    <property type="protein sequence ID" value="ORY70080.1"/>
    <property type="molecule type" value="Genomic_DNA"/>
</dbReference>
<feature type="region of interest" description="Disordered" evidence="1">
    <location>
        <begin position="953"/>
        <end position="972"/>
    </location>
</feature>
<evidence type="ECO:0000256" key="1">
    <source>
        <dbReference type="SAM" id="MobiDB-lite"/>
    </source>
</evidence>
<gene>
    <name evidence="2" type="ORF">BCR38DRAFT_99239</name>
</gene>
<feature type="region of interest" description="Disordered" evidence="1">
    <location>
        <begin position="217"/>
        <end position="272"/>
    </location>
</feature>
<feature type="compositionally biased region" description="Pro residues" evidence="1">
    <location>
        <begin position="901"/>
        <end position="917"/>
    </location>
</feature>
<keyword evidence="3" id="KW-1185">Reference proteome</keyword>
<feature type="compositionally biased region" description="Low complexity" evidence="1">
    <location>
        <begin position="855"/>
        <end position="876"/>
    </location>
</feature>
<feature type="region of interest" description="Disordered" evidence="1">
    <location>
        <begin position="1"/>
        <end position="56"/>
    </location>
</feature>
<name>A0A1Y2EEU5_9PEZI</name>
<accession>A0A1Y2EEU5</accession>
<dbReference type="Proteomes" id="UP000193689">
    <property type="component" value="Unassembled WGS sequence"/>
</dbReference>
<dbReference type="AlphaFoldDB" id="A0A1Y2EEU5"/>
<feature type="compositionally biased region" description="Basic and acidic residues" evidence="1">
    <location>
        <begin position="246"/>
        <end position="260"/>
    </location>
</feature>
<evidence type="ECO:0000313" key="3">
    <source>
        <dbReference type="Proteomes" id="UP000193689"/>
    </source>
</evidence>
<protein>
    <submittedName>
        <fullName evidence="2">Uncharacterized protein</fullName>
    </submittedName>
</protein>
<sequence length="1024" mass="111296">MDDQPQAADSPTPSPVRGRGFGRGKILAARGLSKRMARKPAPKRGGRGKGRGRHKTYDDLRVQAAYERQKELRDLYSEVTSAAKPALEKLAEYSINQMIEDPTHHEEVAEFKEVQQQLDERLQRTINDANSVLSKEIAITENQRHLDLSFTENSYHDGFNYVTEDFYAGALNRTSILAELRRECVGVDIPDCRYWYVEQPDEVATSQGPHVVFRNGVEVPEPSRLPDYKTSNIRTQVRKPRTGPKRKTDDLPDGQLDSKKHTAAGSALGQGSRLGLARDDVDIKGDGALTPRPRHIGGLLSAETELDAERESNAPSPSPAEEDQSPESDQKRESVSKKDLPDLPAGASEPDAHGVRTVSKRGPKANNRIIVPPQFEFDDEDIGFRDSTNDSSRKATKTTRGKLLNKPNSRSWHLDATIAYYNVFDYEEGDLDPDIVKKHNLHPQYGFFLPDSVNESETAKDLVDGTRPIVVVTPNGSTLMASRSVRAKVMDEALECDSKKEQLACILEQFTDMTHISVDEITTEEMRDRERAIEKLATEPLEEEPSAVYTPSTEGSDWKAALIAPANISSREDEIIAADNMSSILKAAAAIDAEPVEAAVADRPQPPVSSQRASRPYDAVRDVFASHPSPTPSSSTPAPPHVVDTIGLSVLADVSETHDLFRSHVGSQIESSYTEPASMIDPRLLGGAQQGPAAAAPSNNAFLQTALNHPGQASFAHIAPAPPANADTRPQTPGARVPFTVQGNSKDNQLLPPLRPSSGRRDKAPSMEVSQGPPGPPPQHAQQQPPPAPPASVPPQEFGSPRGMLQTNTGSFYPPAPHRPFHQSYSVHEQGPMMPMSMQQGSQIPQVPHMQPLPSMQQGPPVQQGPPMSGPGPVMMHNPPTPSLTPYPALSPPMQTQPQLAPMPPQMGPSPPLPSQGPPSVALSPPAHTPRHRASIPSNGQNSGKYRKIAAAPIPHNRPWPSNGGSELRLSNYDPKGAIKDYVASEPAPRSGPTTIRGWSVNNVNKGRNRAKKEGSAEETESPK</sequence>